<dbReference type="EMBL" id="JAMZDE010000003">
    <property type="protein sequence ID" value="MCP1338717.1"/>
    <property type="molecule type" value="Genomic_DNA"/>
</dbReference>
<comment type="caution">
    <text evidence="2">The sequence shown here is derived from an EMBL/GenBank/DDBJ whole genome shotgun (WGS) entry which is preliminary data.</text>
</comment>
<accession>A0A9X2FUA6</accession>
<keyword evidence="1" id="KW-0812">Transmembrane</keyword>
<evidence type="ECO:0000256" key="1">
    <source>
        <dbReference type="SAM" id="Phobius"/>
    </source>
</evidence>
<evidence type="ECO:0000313" key="3">
    <source>
        <dbReference type="Proteomes" id="UP001139474"/>
    </source>
</evidence>
<feature type="transmembrane region" description="Helical" evidence="1">
    <location>
        <begin position="12"/>
        <end position="36"/>
    </location>
</feature>
<proteinExistence type="predicted"/>
<keyword evidence="3" id="KW-1185">Reference proteome</keyword>
<dbReference type="Proteomes" id="UP001139474">
    <property type="component" value="Unassembled WGS sequence"/>
</dbReference>
<dbReference type="RefSeq" id="WP_253618000.1">
    <property type="nucleotide sequence ID" value="NZ_JAMZDE010000003.1"/>
</dbReference>
<reference evidence="2" key="1">
    <citation type="submission" date="2022-06" db="EMBL/GenBank/DDBJ databases">
        <title>Idiomarina rhizosphaerae M1R2S28.</title>
        <authorList>
            <person name="Sun J.-Q."/>
            <person name="Li L.-F."/>
        </authorList>
    </citation>
    <scope>NUCLEOTIDE SEQUENCE</scope>
    <source>
        <strain evidence="2">M1R2S28</strain>
    </source>
</reference>
<keyword evidence="1" id="KW-1133">Transmembrane helix</keyword>
<name>A0A9X2FUA6_9GAMM</name>
<dbReference type="Pfam" id="PF07963">
    <property type="entry name" value="N_methyl"/>
    <property type="match status" value="1"/>
</dbReference>
<sequence length="189" mass="20991">MRANISKGFTLIEVVVGLVVIAIVTLVITVGMGSVFRQTEDPWQQVRAAELGQSLMNEIMSRKFDEMNTSTLRCSMDSEPCTNPLPPSEASCPAVGEDLPNVDPIDPDTPTILETRSEFDDVDDFNCLGITLTGLNNVFGNNIELDFYRGFSAEVRVFNVTDDKLKQIDVVIITPQDERIKFSAQRGNW</sequence>
<dbReference type="AlphaFoldDB" id="A0A9X2FUA6"/>
<dbReference type="NCBIfam" id="TIGR02532">
    <property type="entry name" value="IV_pilin_GFxxxE"/>
    <property type="match status" value="1"/>
</dbReference>
<keyword evidence="1" id="KW-0472">Membrane</keyword>
<dbReference type="PROSITE" id="PS00409">
    <property type="entry name" value="PROKAR_NTER_METHYL"/>
    <property type="match status" value="1"/>
</dbReference>
<gene>
    <name evidence="2" type="ORF">NJR55_03840</name>
</gene>
<protein>
    <submittedName>
        <fullName evidence="2">Type II secretion system GspH family protein</fullName>
    </submittedName>
</protein>
<dbReference type="InterPro" id="IPR012902">
    <property type="entry name" value="N_methyl_site"/>
</dbReference>
<evidence type="ECO:0000313" key="2">
    <source>
        <dbReference type="EMBL" id="MCP1338717.1"/>
    </source>
</evidence>
<organism evidence="2 3">
    <name type="scientific">Idiomarina rhizosphaerae</name>
    <dbReference type="NCBI Taxonomy" id="2961572"/>
    <lineage>
        <taxon>Bacteria</taxon>
        <taxon>Pseudomonadati</taxon>
        <taxon>Pseudomonadota</taxon>
        <taxon>Gammaproteobacteria</taxon>
        <taxon>Alteromonadales</taxon>
        <taxon>Idiomarinaceae</taxon>
        <taxon>Idiomarina</taxon>
    </lineage>
</organism>